<name>A0A9P6IPA7_9FUNG</name>
<organism evidence="4 5">
    <name type="scientific">Modicella reniformis</name>
    <dbReference type="NCBI Taxonomy" id="1440133"/>
    <lineage>
        <taxon>Eukaryota</taxon>
        <taxon>Fungi</taxon>
        <taxon>Fungi incertae sedis</taxon>
        <taxon>Mucoromycota</taxon>
        <taxon>Mortierellomycotina</taxon>
        <taxon>Mortierellomycetes</taxon>
        <taxon>Mortierellales</taxon>
        <taxon>Mortierellaceae</taxon>
        <taxon>Modicella</taxon>
    </lineage>
</organism>
<sequence length="119" mass="12971">MQNQQDQHLGVRSNNNDGDTIMTDATMAAQEAKLQNKYGSLPIFTTRTLLGHQRKYFDSGDYALSKAGKEATVGSEHPQPENIPHSVPLDSVYGSIPSRRGSLVNMTIQANNGAEQQAL</sequence>
<dbReference type="EMBL" id="JAAAHW010009565">
    <property type="protein sequence ID" value="KAF9938977.1"/>
    <property type="molecule type" value="Genomic_DNA"/>
</dbReference>
<evidence type="ECO:0000256" key="3">
    <source>
        <dbReference type="SAM" id="MobiDB-lite"/>
    </source>
</evidence>
<keyword evidence="5" id="KW-1185">Reference proteome</keyword>
<dbReference type="Pfam" id="PF04667">
    <property type="entry name" value="Endosulfine"/>
    <property type="match status" value="1"/>
</dbReference>
<evidence type="ECO:0000256" key="2">
    <source>
        <dbReference type="RuleBase" id="RU363120"/>
    </source>
</evidence>
<dbReference type="InterPro" id="IPR006760">
    <property type="entry name" value="Endosulphine"/>
</dbReference>
<dbReference type="AlphaFoldDB" id="A0A9P6IPA7"/>
<comment type="similarity">
    <text evidence="1 2">Belongs to the endosulfine family.</text>
</comment>
<evidence type="ECO:0000313" key="4">
    <source>
        <dbReference type="EMBL" id="KAF9938977.1"/>
    </source>
</evidence>
<dbReference type="Proteomes" id="UP000749646">
    <property type="component" value="Unassembled WGS sequence"/>
</dbReference>
<comment type="caution">
    <text evidence="4">The sequence shown here is derived from an EMBL/GenBank/DDBJ whole genome shotgun (WGS) entry which is preliminary data.</text>
</comment>
<protein>
    <recommendedName>
        <fullName evidence="2">mRNA stability protein</fullName>
    </recommendedName>
</protein>
<evidence type="ECO:0000256" key="1">
    <source>
        <dbReference type="ARBA" id="ARBA00010520"/>
    </source>
</evidence>
<gene>
    <name evidence="4" type="ORF">BGZ65_011809</name>
</gene>
<reference evidence="4" key="1">
    <citation type="journal article" date="2020" name="Fungal Divers.">
        <title>Resolving the Mortierellaceae phylogeny through synthesis of multi-gene phylogenetics and phylogenomics.</title>
        <authorList>
            <person name="Vandepol N."/>
            <person name="Liber J."/>
            <person name="Desiro A."/>
            <person name="Na H."/>
            <person name="Kennedy M."/>
            <person name="Barry K."/>
            <person name="Grigoriev I.V."/>
            <person name="Miller A.N."/>
            <person name="O'Donnell K."/>
            <person name="Stajich J.E."/>
            <person name="Bonito G."/>
        </authorList>
    </citation>
    <scope>NUCLEOTIDE SEQUENCE</scope>
    <source>
        <strain evidence="4">MES-2147</strain>
    </source>
</reference>
<dbReference type="OrthoDB" id="5949865at2759"/>
<feature type="compositionally biased region" description="Polar residues" evidence="3">
    <location>
        <begin position="1"/>
        <end position="18"/>
    </location>
</feature>
<evidence type="ECO:0000313" key="5">
    <source>
        <dbReference type="Proteomes" id="UP000749646"/>
    </source>
</evidence>
<proteinExistence type="inferred from homology"/>
<comment type="function">
    <text evidence="2">Plays an essential role in initiation of the G0 program by preventing the degradation of specific nutrient-regulated mRNAs via the 5'-3' mRNA decay pathway.</text>
</comment>
<feature type="region of interest" description="Disordered" evidence="3">
    <location>
        <begin position="1"/>
        <end position="21"/>
    </location>
</feature>
<accession>A0A9P6IPA7</accession>